<name>A0A2X4TLE8_9NOCA</name>
<keyword evidence="3" id="KW-1185">Reference proteome</keyword>
<dbReference type="AlphaFoldDB" id="A0A2X4TLE8"/>
<accession>A0A2X4TLE8</accession>
<dbReference type="KEGG" id="rcr:NCTC10994_00101"/>
<evidence type="ECO:0000256" key="1">
    <source>
        <dbReference type="SAM" id="MobiDB-lite"/>
    </source>
</evidence>
<reference evidence="2 3" key="1">
    <citation type="submission" date="2018-06" db="EMBL/GenBank/DDBJ databases">
        <authorList>
            <consortium name="Pathogen Informatics"/>
            <person name="Doyle S."/>
        </authorList>
    </citation>
    <scope>NUCLEOTIDE SEQUENCE [LARGE SCALE GENOMIC DNA]</scope>
    <source>
        <strain evidence="2 3">NCTC10994</strain>
    </source>
</reference>
<feature type="compositionally biased region" description="Polar residues" evidence="1">
    <location>
        <begin position="11"/>
        <end position="21"/>
    </location>
</feature>
<dbReference type="EMBL" id="LS483468">
    <property type="protein sequence ID" value="SQI28357.1"/>
    <property type="molecule type" value="Genomic_DNA"/>
</dbReference>
<proteinExistence type="predicted"/>
<evidence type="ECO:0000313" key="3">
    <source>
        <dbReference type="Proteomes" id="UP000249091"/>
    </source>
</evidence>
<organism evidence="2 3">
    <name type="scientific">Rhodococcus coprophilus</name>
    <dbReference type="NCBI Taxonomy" id="38310"/>
    <lineage>
        <taxon>Bacteria</taxon>
        <taxon>Bacillati</taxon>
        <taxon>Actinomycetota</taxon>
        <taxon>Actinomycetes</taxon>
        <taxon>Mycobacteriales</taxon>
        <taxon>Nocardiaceae</taxon>
        <taxon>Rhodococcus</taxon>
    </lineage>
</organism>
<protein>
    <submittedName>
        <fullName evidence="2">Uncharacterized protein</fullName>
    </submittedName>
</protein>
<sequence>MIPNLPAPEASDTTSRSSDGTYTLDGGASFTKCGHDARVAIGAILGARDKPIPDWIERVYRPHVQAGATP</sequence>
<dbReference type="Proteomes" id="UP000249091">
    <property type="component" value="Chromosome 1"/>
</dbReference>
<evidence type="ECO:0000313" key="2">
    <source>
        <dbReference type="EMBL" id="SQI28357.1"/>
    </source>
</evidence>
<gene>
    <name evidence="2" type="ORF">NCTC10994_00101</name>
</gene>
<feature type="region of interest" description="Disordered" evidence="1">
    <location>
        <begin position="1"/>
        <end position="22"/>
    </location>
</feature>